<feature type="compositionally biased region" description="Basic and acidic residues" evidence="1">
    <location>
        <begin position="64"/>
        <end position="83"/>
    </location>
</feature>
<dbReference type="GO" id="GO:1990716">
    <property type="term" value="C:axonemal central apparatus"/>
    <property type="evidence" value="ECO:0007669"/>
    <property type="project" value="TreeGrafter"/>
</dbReference>
<dbReference type="PANTHER" id="PTHR21963">
    <property type="entry name" value="PF6"/>
    <property type="match status" value="1"/>
</dbReference>
<feature type="region of interest" description="Disordered" evidence="1">
    <location>
        <begin position="41"/>
        <end position="111"/>
    </location>
</feature>
<feature type="compositionally biased region" description="Basic and acidic residues" evidence="1">
    <location>
        <begin position="41"/>
        <end position="56"/>
    </location>
</feature>
<reference evidence="2" key="2">
    <citation type="submission" date="2020-02" db="EMBL/GenBank/DDBJ databases">
        <title>Esox lucius (northern pike) genome, fEsoLuc1, primary haplotype.</title>
        <authorList>
            <person name="Myers G."/>
            <person name="Karagic N."/>
            <person name="Meyer A."/>
            <person name="Pippel M."/>
            <person name="Reichard M."/>
            <person name="Winkler S."/>
            <person name="Tracey A."/>
            <person name="Sims Y."/>
            <person name="Howe K."/>
            <person name="Rhie A."/>
            <person name="Formenti G."/>
            <person name="Durbin R."/>
            <person name="Fedrigo O."/>
            <person name="Jarvis E.D."/>
        </authorList>
    </citation>
    <scope>NUCLEOTIDE SEQUENCE [LARGE SCALE GENOMIC DNA]</scope>
</reference>
<feature type="region of interest" description="Disordered" evidence="1">
    <location>
        <begin position="655"/>
        <end position="696"/>
    </location>
</feature>
<feature type="region of interest" description="Disordered" evidence="1">
    <location>
        <begin position="1049"/>
        <end position="1107"/>
    </location>
</feature>
<evidence type="ECO:0000256" key="1">
    <source>
        <dbReference type="SAM" id="MobiDB-lite"/>
    </source>
</evidence>
<feature type="region of interest" description="Disordered" evidence="1">
    <location>
        <begin position="267"/>
        <end position="303"/>
    </location>
</feature>
<evidence type="ECO:0000313" key="2">
    <source>
        <dbReference type="Ensembl" id="ENSELUP00000034053.2"/>
    </source>
</evidence>
<feature type="compositionally biased region" description="Basic and acidic residues" evidence="1">
    <location>
        <begin position="1707"/>
        <end position="1716"/>
    </location>
</feature>
<accession>A0A3P9A0G3</accession>
<feature type="compositionally biased region" description="Basic and acidic residues" evidence="1">
    <location>
        <begin position="98"/>
        <end position="108"/>
    </location>
</feature>
<evidence type="ECO:0008006" key="4">
    <source>
        <dbReference type="Google" id="ProtNLM"/>
    </source>
</evidence>
<feature type="region of interest" description="Disordered" evidence="1">
    <location>
        <begin position="1628"/>
        <end position="1730"/>
    </location>
</feature>
<feature type="compositionally biased region" description="Basic and acidic residues" evidence="1">
    <location>
        <begin position="661"/>
        <end position="671"/>
    </location>
</feature>
<feature type="compositionally biased region" description="Basic and acidic residues" evidence="1">
    <location>
        <begin position="1653"/>
        <end position="1670"/>
    </location>
</feature>
<reference evidence="3" key="1">
    <citation type="journal article" date="2014" name="PLoS ONE">
        <title>The genome and linkage map of the northern pike (Esox lucius): conserved synteny revealed between the salmonid sister group and the Neoteleostei.</title>
        <authorList>
            <person name="Rondeau E.B."/>
            <person name="Minkley D.R."/>
            <person name="Leong J.S."/>
            <person name="Messmer A.M."/>
            <person name="Jantzen J.R."/>
            <person name="von Schalburg K.R."/>
            <person name="Lemon C."/>
            <person name="Bird N.H."/>
            <person name="Koop B.F."/>
        </authorList>
    </citation>
    <scope>NUCLEOTIDE SEQUENCE</scope>
</reference>
<dbReference type="GeneTree" id="ENSGT00390000013693"/>
<dbReference type="InParanoid" id="A0A3P9A0G3"/>
<feature type="region of interest" description="Disordered" evidence="1">
    <location>
        <begin position="1571"/>
        <end position="1598"/>
    </location>
</feature>
<dbReference type="Proteomes" id="UP000265140">
    <property type="component" value="Chromosome 22"/>
</dbReference>
<proteinExistence type="predicted"/>
<reference evidence="2" key="4">
    <citation type="submission" date="2025-09" db="UniProtKB">
        <authorList>
            <consortium name="Ensembl"/>
        </authorList>
    </citation>
    <scope>IDENTIFICATION</scope>
</reference>
<dbReference type="PANTHER" id="PTHR21963:SF1">
    <property type="entry name" value="SPERM-ASSOCIATED ANTIGEN 17"/>
    <property type="match status" value="1"/>
</dbReference>
<keyword evidence="3" id="KW-1185">Reference proteome</keyword>
<feature type="region of interest" description="Disordered" evidence="1">
    <location>
        <begin position="883"/>
        <end position="939"/>
    </location>
</feature>
<feature type="compositionally biased region" description="Low complexity" evidence="1">
    <location>
        <begin position="1092"/>
        <end position="1103"/>
    </location>
</feature>
<feature type="compositionally biased region" description="Basic and acidic residues" evidence="1">
    <location>
        <begin position="713"/>
        <end position="725"/>
    </location>
</feature>
<sequence length="1936" mass="214472">MFYEVMEAAKALLDAGEELPCDLLGKLLKFQLLGVKAGDQQRRATEMRDAEEKDMTKAGNVSPTKDRAGAKPVAKGDKGKKVAEPIAPAKETKLKKRGEKDDTHRYIDDEPDSGPEHYILVVGFHQAQLVYVLDTLGVHVSNVIKLTSVRPDRPKAPLEDSEESEAVGQRRQRELDQFWCQLEGVLNRGSVFSKLCDVARLSHTTKETLMPQDKGNTEAMLGIGTGLFEEVACLIYDSLDWRRQHQHYLNNTRLVQVPSVTRAEACNTQENPAETVQTPTPRTPGPRKRQAHEETTAATEPETDALTTDVDMRYYKDLLDQIPPEASSVPLILHCMLDQVVATEQDIAPLSAAGSEKGVFGLEKSLVDYMLSAFMSLPRSDHEKKTIRETFGAVERSQQVTECQRPLLISCHDERALRLHHLPVHNSFDAVTSEAEMMRNTRVWNLLRSVRPLSGNASRLARIQELTHYCTDEFLSWPEVERLFSQFVFESMPLTQVDESGLLMAVCSPQPACLPWVDPVCFVKWFQGREVDHNLSSVMAVTDIQKCRLRSLRDWHYAEHHDSKVFPQILQTASQSYECMDSFCGSQDNTLFLVCHNPMNSQRQCKELWEVSLHTDVGFRMYLEHVAESISDWTREEEAKWQFLQAKSVLGNLRGATPLDYSEKDRTDSAVKKGTVATSSGRSPMIPEEDPPDQHIREDSLKAWKIEQERLKEEQMKKTKKDKGGKAGGSAKRVELADSSREHKKTPSSMRKSREDVSKTPDPVLDNPVDESTDLQSPSEAFAGFTGYGVDGQLIQVSGQVESLHPSDGGRIQVETIHFVQGPTLLKVSVTKDKHHFCTHITQPIRVLDDRPKETQCAGSGCMRLGSFSAVLDDGMHLSYSHYGPTGEHGSSLSTVPSDLLRKKPQSSQGPGDAQPPRETHETLTNTETRVRESPVALPGNAPFQALSISTPSGLLLQFLRDDTAGGESAERDVMVRQSFPLHRGGDGGGNRLSEPSLNGELSRVITAEGSVVKCMRDGSIQVLFADGSVSTSPGSRPVMFPPHELPAEDEELLKDSPTPEAKDRKGKLSSRQSMGADPCQIDPEPREDQQRSGQAQGRQGASWITTTPSGYRVATIGGQTLEPSPVLAFRATDPVSQTVVITREDKVLSVLDRDGTVIVDHADGTRITTLYQEREARRGWSLECLNTARRPSSSVCRMEKVVTVERPGFATVAMFTEGRTCSVFFGDSTVVTATRAGAYHVYPSSVGLLWINPDGSTMYASEPEGSPEPGPAGWSSREWPGCYVMKHAVTTAADKLCEVTDHHGNHFQVMGDGQTSVEISSALNSSVDEDEDVDEGDTEGELAKHVEDKVHSPRFFMAHEDGSGTELLYSRAVEEDLDRAYADPTVALLKEPLPDRPGVLGITVLRPARQDVWSRWVIQKQNKDIMPANLKSRNWENFPSVERKTPGPPFGTTLGRGLTLKEKPGSEGGRAVPCCPDVLEVRQLLQYRPVSGQLRSTLDTRLKEYMEQVMRRESLSEEMQLKDPRSEEEKLRAVDLLKLVLSERPSTASEKSPDVAALYIHALTPPALQTEASVSEKDIRRGSDGLSESRWKSRMEQHRRDLEQAKLYRHALRNVIIPPYFHSENGPGFESSGEVPDMRALSQSLPPFPKTTDTRSFIKDAPEETDLPHRPLNPRPPPAAGSDARPVGRATNPSSQPAGDSFHAVSTDRRRRGDVEPGSAQLNVAGNPRTHRVKLPSSILSSKPCSTPNQQFLRVEEPVRRKVKTVSVTGGQKRLPRGFELLPVEVQFGALKEGCTYSVTVLMKNVGFDTCRFSVKQPSPGTGLRVIYSPGPVAAGMKTELQVELYAMATDLEEPAEGEAYVSHQIHIRTESEILYLPVSATILPERLYDSRTRDHTNGAQMGVSKVRLISSNPPVRRGVVLPYRPLIPTTGKLG</sequence>
<feature type="compositionally biased region" description="Basic and acidic residues" evidence="1">
    <location>
        <begin position="732"/>
        <end position="741"/>
    </location>
</feature>
<dbReference type="GO" id="GO:0003351">
    <property type="term" value="P:epithelial cilium movement involved in extracellular fluid movement"/>
    <property type="evidence" value="ECO:0007669"/>
    <property type="project" value="TreeGrafter"/>
</dbReference>
<name>A0A3P9A0G3_ESOLU</name>
<dbReference type="Ensembl" id="ENSELUT00000020470.3">
    <property type="protein sequence ID" value="ENSELUP00000034053.2"/>
    <property type="gene ID" value="ENSELUG00000012538.3"/>
</dbReference>
<dbReference type="OMA" id="HYATVIT"/>
<evidence type="ECO:0000313" key="3">
    <source>
        <dbReference type="Proteomes" id="UP000265140"/>
    </source>
</evidence>
<feature type="compositionally biased region" description="Polar residues" evidence="1">
    <location>
        <begin position="267"/>
        <end position="277"/>
    </location>
</feature>
<protein>
    <recommendedName>
        <fullName evidence="4">Sperm associated antigen 17</fullName>
    </recommendedName>
</protein>
<dbReference type="Pfam" id="PF14874">
    <property type="entry name" value="PapD-like"/>
    <property type="match status" value="1"/>
</dbReference>
<dbReference type="Bgee" id="ENSELUG00000012538">
    <property type="expression patterns" value="Expressed in brain and 5 other cell types or tissues"/>
</dbReference>
<dbReference type="STRING" id="8010.ENSELUP00000034053"/>
<organism evidence="2 3">
    <name type="scientific">Esox lucius</name>
    <name type="common">Northern pike</name>
    <dbReference type="NCBI Taxonomy" id="8010"/>
    <lineage>
        <taxon>Eukaryota</taxon>
        <taxon>Metazoa</taxon>
        <taxon>Chordata</taxon>
        <taxon>Craniata</taxon>
        <taxon>Vertebrata</taxon>
        <taxon>Euteleostomi</taxon>
        <taxon>Actinopterygii</taxon>
        <taxon>Neopterygii</taxon>
        <taxon>Teleostei</taxon>
        <taxon>Protacanthopterygii</taxon>
        <taxon>Esociformes</taxon>
        <taxon>Esocidae</taxon>
        <taxon>Esox</taxon>
    </lineage>
</organism>
<feature type="region of interest" description="Disordered" evidence="1">
    <location>
        <begin position="713"/>
        <end position="782"/>
    </location>
</feature>
<feature type="compositionally biased region" description="Basic and acidic residues" evidence="1">
    <location>
        <begin position="1575"/>
        <end position="1598"/>
    </location>
</feature>
<dbReference type="GO" id="GO:1904158">
    <property type="term" value="P:axonemal central apparatus assembly"/>
    <property type="evidence" value="ECO:0007669"/>
    <property type="project" value="TreeGrafter"/>
</dbReference>
<dbReference type="GO" id="GO:0005576">
    <property type="term" value="C:extracellular region"/>
    <property type="evidence" value="ECO:0007669"/>
    <property type="project" value="GOC"/>
</dbReference>
<reference evidence="2" key="3">
    <citation type="submission" date="2025-08" db="UniProtKB">
        <authorList>
            <consortium name="Ensembl"/>
        </authorList>
    </citation>
    <scope>IDENTIFICATION</scope>
</reference>
<dbReference type="InterPro" id="IPR026173">
    <property type="entry name" value="SPAG17"/>
</dbReference>